<comment type="caution">
    <text evidence="2">The sequence shown here is derived from an EMBL/GenBank/DDBJ whole genome shotgun (WGS) entry which is preliminary data.</text>
</comment>
<name>A0ABQ4BPN3_9ACTN</name>
<keyword evidence="1" id="KW-1133">Transmembrane helix</keyword>
<accession>A0ABQ4BPN3</accession>
<dbReference type="InterPro" id="IPR046151">
    <property type="entry name" value="DUF6153"/>
</dbReference>
<dbReference type="EMBL" id="BOMS01000152">
    <property type="protein sequence ID" value="GIE72631.1"/>
    <property type="molecule type" value="Genomic_DNA"/>
</dbReference>
<reference evidence="2 3" key="1">
    <citation type="submission" date="2021-01" db="EMBL/GenBank/DDBJ databases">
        <title>Whole genome shotgun sequence of Actinoplanes palleronii NBRC 14916.</title>
        <authorList>
            <person name="Komaki H."/>
            <person name="Tamura T."/>
        </authorList>
    </citation>
    <scope>NUCLEOTIDE SEQUENCE [LARGE SCALE GENOMIC DNA]</scope>
    <source>
        <strain evidence="2 3">NBRC 14916</strain>
    </source>
</reference>
<dbReference type="Pfam" id="PF19650">
    <property type="entry name" value="DUF6153"/>
    <property type="match status" value="1"/>
</dbReference>
<organism evidence="2 3">
    <name type="scientific">Actinoplanes palleronii</name>
    <dbReference type="NCBI Taxonomy" id="113570"/>
    <lineage>
        <taxon>Bacteria</taxon>
        <taxon>Bacillati</taxon>
        <taxon>Actinomycetota</taxon>
        <taxon>Actinomycetes</taxon>
        <taxon>Micromonosporales</taxon>
        <taxon>Micromonosporaceae</taxon>
        <taxon>Actinoplanes</taxon>
    </lineage>
</organism>
<protein>
    <submittedName>
        <fullName evidence="2">Uncharacterized protein</fullName>
    </submittedName>
</protein>
<evidence type="ECO:0000313" key="2">
    <source>
        <dbReference type="EMBL" id="GIE72631.1"/>
    </source>
</evidence>
<dbReference type="Proteomes" id="UP000624709">
    <property type="component" value="Unassembled WGS sequence"/>
</dbReference>
<feature type="transmembrane region" description="Helical" evidence="1">
    <location>
        <begin position="88"/>
        <end position="110"/>
    </location>
</feature>
<keyword evidence="1" id="KW-0472">Membrane</keyword>
<keyword evidence="3" id="KW-1185">Reference proteome</keyword>
<proteinExistence type="predicted"/>
<evidence type="ECO:0000313" key="3">
    <source>
        <dbReference type="Proteomes" id="UP000624709"/>
    </source>
</evidence>
<keyword evidence="1" id="KW-0812">Transmembrane</keyword>
<gene>
    <name evidence="2" type="ORF">Apa02nite_087390</name>
</gene>
<sequence length="150" mass="15037">MVAVTSTTAATIGRTARTVLVLCTVFGLATMHTLGHAGVRAEHPGTAAMTTVSAATALTGASFVAAPAAETCPDDHCTGHHDHDQMSVWSVCLAILGGLTVIVLLALALLAGARPDLRPRGAGASRRPATRAPPIAGAGLTLASTAVLRI</sequence>
<evidence type="ECO:0000256" key="1">
    <source>
        <dbReference type="SAM" id="Phobius"/>
    </source>
</evidence>